<proteinExistence type="predicted"/>
<gene>
    <name evidence="1" type="ORF">F9K24_04680</name>
</gene>
<dbReference type="EMBL" id="WBUI01000003">
    <property type="protein sequence ID" value="KAB2934326.1"/>
    <property type="molecule type" value="Genomic_DNA"/>
</dbReference>
<reference evidence="1 2" key="1">
    <citation type="submission" date="2019-10" db="EMBL/GenBank/DDBJ databases">
        <title>Extracellular Electron Transfer in a Candidatus Methanoperedens spp. Enrichment Culture.</title>
        <authorList>
            <person name="Berger S."/>
            <person name="Rangel Shaw D."/>
            <person name="Berben T."/>
            <person name="In 'T Zandt M."/>
            <person name="Frank J."/>
            <person name="Reimann J."/>
            <person name="Jetten M.S.M."/>
            <person name="Welte C.U."/>
        </authorList>
    </citation>
    <scope>NUCLEOTIDE SEQUENCE [LARGE SCALE GENOMIC DNA]</scope>
    <source>
        <strain evidence="1">SB12</strain>
    </source>
</reference>
<sequence>MQKKWIELFDGLMKGDIPFEQEGYIVVTRFDPNSPYAVMELISFKNVKNIQSTSSGVTFHSDGFKTFVVFEPMNYQFRFMEPYLREGAAQVPLRFNECVIVDLPRRDRIIMSKDPYTSYGSFTVDKPEHGNFVYYIFGAPDVEDIICHFVGAVLNEDLKVPKSALPQIFTVIKDNLTKFHKFAG</sequence>
<evidence type="ECO:0000313" key="2">
    <source>
        <dbReference type="Proteomes" id="UP000460298"/>
    </source>
</evidence>
<organism evidence="1 2">
    <name type="scientific">Leptonema illini</name>
    <dbReference type="NCBI Taxonomy" id="183"/>
    <lineage>
        <taxon>Bacteria</taxon>
        <taxon>Pseudomonadati</taxon>
        <taxon>Spirochaetota</taxon>
        <taxon>Spirochaetia</taxon>
        <taxon>Leptospirales</taxon>
        <taxon>Leptospiraceae</taxon>
        <taxon>Leptonema</taxon>
    </lineage>
</organism>
<dbReference type="AlphaFoldDB" id="A0A833LYF2"/>
<evidence type="ECO:0000313" key="1">
    <source>
        <dbReference type="EMBL" id="KAB2934326.1"/>
    </source>
</evidence>
<accession>A0A833LYF2</accession>
<name>A0A833LYF2_9LEPT</name>
<dbReference type="Proteomes" id="UP000460298">
    <property type="component" value="Unassembled WGS sequence"/>
</dbReference>
<comment type="caution">
    <text evidence="1">The sequence shown here is derived from an EMBL/GenBank/DDBJ whole genome shotgun (WGS) entry which is preliminary data.</text>
</comment>
<protein>
    <submittedName>
        <fullName evidence="1">Uncharacterized protein</fullName>
    </submittedName>
</protein>